<gene>
    <name evidence="1" type="ORF">HMPREF9021_00761</name>
</gene>
<dbReference type="AlphaFoldDB" id="V9HDF8"/>
<accession>V9HDF8</accession>
<reference evidence="1 2" key="1">
    <citation type="submission" date="2010-03" db="EMBL/GenBank/DDBJ databases">
        <authorList>
            <consortium name="The Broad Institute Genome Sequencing Platform"/>
            <person name="Ward D."/>
            <person name="Earl A."/>
            <person name="Feldgarden M."/>
            <person name="Gevers D."/>
            <person name="Young S."/>
            <person name="Zeng Q."/>
            <person name="Koehrsen M."/>
            <person name="Alvarado L."/>
            <person name="Berlin A.M."/>
            <person name="Borenstein D."/>
            <person name="Chapman S.B."/>
            <person name="Chen Z."/>
            <person name="Engels R."/>
            <person name="Freedman E."/>
            <person name="Gellesch M."/>
            <person name="Goldberg J."/>
            <person name="Griggs A."/>
            <person name="Gujja S."/>
            <person name="Heilman E.R."/>
            <person name="Heiman D.I."/>
            <person name="Hepburn T.A."/>
            <person name="Howarth C."/>
            <person name="Jen D."/>
            <person name="Larson L."/>
            <person name="Mehta T."/>
            <person name="Park D."/>
            <person name="Pearson M."/>
            <person name="Richards J."/>
            <person name="Roberts A."/>
            <person name="Saif S."/>
            <person name="Shea T.D."/>
            <person name="Shenoy N."/>
            <person name="Sisk P."/>
            <person name="Stolte C."/>
            <person name="Sykes S.N."/>
            <person name="Walk T."/>
            <person name="White J."/>
            <person name="Yandava C."/>
            <person name="Izard J."/>
            <person name="Baranova O.V."/>
            <person name="Blanton J.M."/>
            <person name="Tanner A.C."/>
            <person name="Dewhirst F."/>
            <person name="Haas B."/>
            <person name="Nusbaum C."/>
            <person name="Birren B."/>
        </authorList>
    </citation>
    <scope>NUCLEOTIDE SEQUENCE [LARGE SCALE GENOMIC DNA]</scope>
    <source>
        <strain evidence="1 2">ATCC 29453</strain>
    </source>
</reference>
<reference evidence="1 2" key="2">
    <citation type="submission" date="2011-10" db="EMBL/GenBank/DDBJ databases">
        <title>The Genome Sequence of Simonsiella muelleri ATCC 29453.</title>
        <authorList>
            <consortium name="The Broad Institute Genome Sequencing Platform"/>
            <consortium name="The Broad Institute Genome Sequencing Center for Infectious Disease"/>
            <person name="Earl A."/>
            <person name="Ward D."/>
            <person name="Feldgarden M."/>
            <person name="Gevers D."/>
            <person name="Izard J."/>
            <person name="Baranova O.V."/>
            <person name="Blanton J.M."/>
            <person name="Tanner A.C."/>
            <person name="Dewhirst F."/>
            <person name="Young S.K."/>
            <person name="Zeng Q."/>
            <person name="Gargeya S."/>
            <person name="Fitzgerald M."/>
            <person name="Haas B."/>
            <person name="Abouelleil A."/>
            <person name="Alvarado L."/>
            <person name="Arachchi H.M."/>
            <person name="Berlin A."/>
            <person name="Brown A."/>
            <person name="Chapman S.B."/>
            <person name="Chen Z."/>
            <person name="Dunbar C."/>
            <person name="Freedman E."/>
            <person name="Gearin G."/>
            <person name="Goldberg J."/>
            <person name="Griggs A."/>
            <person name="Gujja S."/>
            <person name="Heiman D."/>
            <person name="Howarth C."/>
            <person name="Larson L."/>
            <person name="Lui A."/>
            <person name="MacDonald P.J.P."/>
            <person name="Montmayeur A."/>
            <person name="Murphy C."/>
            <person name="Neiman D."/>
            <person name="Pearson M."/>
            <person name="Priest M."/>
            <person name="Roberts A."/>
            <person name="Saif S."/>
            <person name="Shea T."/>
            <person name="Shenoy N."/>
            <person name="Sisk P."/>
            <person name="Stolte C."/>
            <person name="Sykes S."/>
            <person name="Wortman J."/>
            <person name="Nusbaum C."/>
            <person name="Birren B."/>
        </authorList>
    </citation>
    <scope>NUCLEOTIDE SEQUENCE [LARGE SCALE GENOMIC DNA]</scope>
    <source>
        <strain evidence="1 2">ATCC 29453</strain>
    </source>
</reference>
<dbReference type="Gene3D" id="1.10.10.10">
    <property type="entry name" value="Winged helix-like DNA-binding domain superfamily/Winged helix DNA-binding domain"/>
    <property type="match status" value="1"/>
</dbReference>
<dbReference type="STRING" id="641147.HMPREF9021_00761"/>
<dbReference type="EMBL" id="ADCY02000013">
    <property type="protein sequence ID" value="EFG31491.1"/>
    <property type="molecule type" value="Genomic_DNA"/>
</dbReference>
<organism evidence="1 2">
    <name type="scientific">Simonsiella muelleri ATCC 29453</name>
    <dbReference type="NCBI Taxonomy" id="641147"/>
    <lineage>
        <taxon>Bacteria</taxon>
        <taxon>Pseudomonadati</taxon>
        <taxon>Pseudomonadota</taxon>
        <taxon>Betaproteobacteria</taxon>
        <taxon>Neisseriales</taxon>
        <taxon>Neisseriaceae</taxon>
        <taxon>Simonsiella</taxon>
    </lineage>
</organism>
<dbReference type="HOGENOM" id="CLU_2755682_0_0_4"/>
<dbReference type="SUPFAM" id="SSF46785">
    <property type="entry name" value="Winged helix' DNA-binding domain"/>
    <property type="match status" value="1"/>
</dbReference>
<protein>
    <submittedName>
        <fullName evidence="1">Uncharacterized protein</fullName>
    </submittedName>
</protein>
<dbReference type="KEGG" id="smur:BWP33_09475"/>
<keyword evidence="2" id="KW-1185">Reference proteome</keyword>
<comment type="caution">
    <text evidence="1">The sequence shown here is derived from an EMBL/GenBank/DDBJ whole genome shotgun (WGS) entry which is preliminary data.</text>
</comment>
<sequence>MARDWLKLDDSTRDWIIDYLRENPLSNTEQVRAGFGYSWAAMRDYLDHMVELGLLEKRDNGVSALFLVRY</sequence>
<dbReference type="Proteomes" id="UP000017813">
    <property type="component" value="Unassembled WGS sequence"/>
</dbReference>
<name>V9HDF8_9NEIS</name>
<evidence type="ECO:0000313" key="2">
    <source>
        <dbReference type="Proteomes" id="UP000017813"/>
    </source>
</evidence>
<dbReference type="RefSeq" id="WP_002641544.1">
    <property type="nucleotide sequence ID" value="NZ_CP019448.1"/>
</dbReference>
<evidence type="ECO:0000313" key="1">
    <source>
        <dbReference type="EMBL" id="EFG31491.1"/>
    </source>
</evidence>
<dbReference type="InterPro" id="IPR036388">
    <property type="entry name" value="WH-like_DNA-bd_sf"/>
</dbReference>
<dbReference type="InterPro" id="IPR036390">
    <property type="entry name" value="WH_DNA-bd_sf"/>
</dbReference>
<proteinExistence type="predicted"/>